<keyword evidence="13" id="KW-1185">Reference proteome</keyword>
<dbReference type="CTD" id="167153"/>
<dbReference type="SUPFAM" id="SSF81631">
    <property type="entry name" value="PAP/OAS1 substrate-binding domain"/>
    <property type="match status" value="1"/>
</dbReference>
<dbReference type="Gene3D" id="3.30.460.10">
    <property type="entry name" value="Beta Polymerase, domain 2"/>
    <property type="match status" value="1"/>
</dbReference>
<dbReference type="KEGG" id="spu:100893308"/>
<protein>
    <submittedName>
        <fullName evidence="12">Uncharacterized protein</fullName>
    </submittedName>
</protein>
<comment type="cofactor">
    <cofactor evidence="1">
        <name>Mn(2+)</name>
        <dbReference type="ChEBI" id="CHEBI:29035"/>
    </cofactor>
</comment>
<evidence type="ECO:0000256" key="5">
    <source>
        <dbReference type="ARBA" id="ARBA00022679"/>
    </source>
</evidence>
<feature type="compositionally biased region" description="Low complexity" evidence="9">
    <location>
        <begin position="78"/>
        <end position="96"/>
    </location>
</feature>
<evidence type="ECO:0000256" key="8">
    <source>
        <dbReference type="ARBA" id="ARBA00038491"/>
    </source>
</evidence>
<dbReference type="GeneID" id="100893308"/>
<reference evidence="13" key="1">
    <citation type="submission" date="2015-02" db="EMBL/GenBank/DDBJ databases">
        <title>Genome sequencing for Strongylocentrotus purpuratus.</title>
        <authorList>
            <person name="Murali S."/>
            <person name="Liu Y."/>
            <person name="Vee V."/>
            <person name="English A."/>
            <person name="Wang M."/>
            <person name="Skinner E."/>
            <person name="Han Y."/>
            <person name="Muzny D.M."/>
            <person name="Worley K.C."/>
            <person name="Gibbs R.A."/>
        </authorList>
    </citation>
    <scope>NUCLEOTIDE SEQUENCE</scope>
</reference>
<evidence type="ECO:0000256" key="3">
    <source>
        <dbReference type="ARBA" id="ARBA00004496"/>
    </source>
</evidence>
<evidence type="ECO:0000256" key="1">
    <source>
        <dbReference type="ARBA" id="ARBA00001936"/>
    </source>
</evidence>
<evidence type="ECO:0000256" key="4">
    <source>
        <dbReference type="ARBA" id="ARBA00022490"/>
    </source>
</evidence>
<keyword evidence="7" id="KW-0460">Magnesium</keyword>
<keyword evidence="4" id="KW-0963">Cytoplasm</keyword>
<dbReference type="AlphaFoldDB" id="A0A7M7NB80"/>
<comment type="similarity">
    <text evidence="8">Belongs to the DNA polymerase type-B-like family. GLD2 subfamily.</text>
</comment>
<feature type="domain" description="PAP-associated" evidence="10">
    <location>
        <begin position="474"/>
        <end position="528"/>
    </location>
</feature>
<feature type="compositionally biased region" description="Polar residues" evidence="9">
    <location>
        <begin position="132"/>
        <end position="148"/>
    </location>
</feature>
<dbReference type="EnsemblMetazoa" id="XM_030977266">
    <property type="protein sequence ID" value="XP_030833126"/>
    <property type="gene ID" value="LOC100893308"/>
</dbReference>
<accession>A0A7M7NB80</accession>
<evidence type="ECO:0000256" key="2">
    <source>
        <dbReference type="ARBA" id="ARBA00001946"/>
    </source>
</evidence>
<comment type="cofactor">
    <cofactor evidence="2">
        <name>Mg(2+)</name>
        <dbReference type="ChEBI" id="CHEBI:18420"/>
    </cofactor>
</comment>
<dbReference type="Pfam" id="PF03828">
    <property type="entry name" value="PAP_assoc"/>
    <property type="match status" value="1"/>
</dbReference>
<feature type="compositionally biased region" description="Basic and acidic residues" evidence="9">
    <location>
        <begin position="171"/>
        <end position="186"/>
    </location>
</feature>
<evidence type="ECO:0000259" key="10">
    <source>
        <dbReference type="Pfam" id="PF03828"/>
    </source>
</evidence>
<dbReference type="CDD" id="cd05402">
    <property type="entry name" value="NT_PAP_TUTase"/>
    <property type="match status" value="1"/>
</dbReference>
<sequence>MSGNYYQPNGEMQRQRGLKRTYNDRGDTGYAILDNPPRQYHYSNDWIPPGRNSKGLVSHNFYHNSNNIPNKMLRMENSRSYSTSSVPSSSRSLPYSEAPHSHNFMQRTVMKGPRKHSLSSSSSSLSAPAVATRTSHSKVTLDNGVNSDTRSDKTRSGKKSGNSTNTNKHKHSEDEVDKPAKSKQEVDSGTQKRRVSSPALSKTEDTTKTDSDSEAAEAGPSGSKKNKKDSAKSQEMSRRIWSYYVTNKQSKVEETVKEEMRQRLQDCIKEIYPNALLILGGSSLNGFGSKGCDADMCLYFSDAPISQKDARDVLLTLRGYLQQRCSFIKNMKVIFAKVPILKFQHKRFRDLECDLNINHHTGVRNTALLQTYSELDWRVAPLVMLVKQWAKNHGINDASQGTLSSYSYVLMIINYLQVGCKPPVVNSVQAQEWGRSVFSDRQSILYSWNRLYDHPKNYMNDPRNQSKNSQDLYSLLKGFFEYYTNFDFENTVISIRLGSCFPCTLLPPNHQGWRQKYIFIEEPFDRINTARSVFDWGRYRQILETLEETYESLCKTNDLDLDSFLGYS</sequence>
<dbReference type="FunCoup" id="A0A7M7NB80">
    <property type="interactions" value="691"/>
</dbReference>
<dbReference type="Proteomes" id="UP000007110">
    <property type="component" value="Unassembled WGS sequence"/>
</dbReference>
<dbReference type="Pfam" id="PF22600">
    <property type="entry name" value="MTPAP-like_central"/>
    <property type="match status" value="1"/>
</dbReference>
<comment type="subcellular location">
    <subcellularLocation>
        <location evidence="3">Cytoplasm</location>
    </subcellularLocation>
</comment>
<feature type="region of interest" description="Disordered" evidence="9">
    <location>
        <begin position="77"/>
        <end position="233"/>
    </location>
</feature>
<dbReference type="SUPFAM" id="SSF81301">
    <property type="entry name" value="Nucleotidyltransferase"/>
    <property type="match status" value="1"/>
</dbReference>
<evidence type="ECO:0000313" key="12">
    <source>
        <dbReference type="EnsemblMetazoa" id="XP_030833126"/>
    </source>
</evidence>
<name>A0A7M7NB80_STRPU</name>
<proteinExistence type="inferred from homology"/>
<feature type="domain" description="Poly(A) RNA polymerase mitochondrial-like central palm" evidence="11">
    <location>
        <begin position="237"/>
        <end position="374"/>
    </location>
</feature>
<dbReference type="PANTHER" id="PTHR12271">
    <property type="entry name" value="POLY A POLYMERASE CID PAP -RELATED"/>
    <property type="match status" value="1"/>
</dbReference>
<dbReference type="InParanoid" id="A0A7M7NB80"/>
<dbReference type="InterPro" id="IPR043519">
    <property type="entry name" value="NT_sf"/>
</dbReference>
<dbReference type="Gene3D" id="1.10.1410.10">
    <property type="match status" value="1"/>
</dbReference>
<dbReference type="InterPro" id="IPR002058">
    <property type="entry name" value="PAP_assoc"/>
</dbReference>
<keyword evidence="5" id="KW-0808">Transferase</keyword>
<evidence type="ECO:0000256" key="9">
    <source>
        <dbReference type="SAM" id="MobiDB-lite"/>
    </source>
</evidence>
<dbReference type="RefSeq" id="XP_030833126.1">
    <property type="nucleotide sequence ID" value="XM_030977266.1"/>
</dbReference>
<evidence type="ECO:0000313" key="13">
    <source>
        <dbReference type="Proteomes" id="UP000007110"/>
    </source>
</evidence>
<organism evidence="12 13">
    <name type="scientific">Strongylocentrotus purpuratus</name>
    <name type="common">Purple sea urchin</name>
    <dbReference type="NCBI Taxonomy" id="7668"/>
    <lineage>
        <taxon>Eukaryota</taxon>
        <taxon>Metazoa</taxon>
        <taxon>Echinodermata</taxon>
        <taxon>Eleutherozoa</taxon>
        <taxon>Echinozoa</taxon>
        <taxon>Echinoidea</taxon>
        <taxon>Euechinoidea</taxon>
        <taxon>Echinacea</taxon>
        <taxon>Camarodonta</taxon>
        <taxon>Echinidea</taxon>
        <taxon>Strongylocentrotidae</taxon>
        <taxon>Strongylocentrotus</taxon>
    </lineage>
</organism>
<dbReference type="GO" id="GO:1990817">
    <property type="term" value="F:poly(A) RNA polymerase activity"/>
    <property type="evidence" value="ECO:0000318"/>
    <property type="project" value="GO_Central"/>
</dbReference>
<evidence type="ECO:0000259" key="11">
    <source>
        <dbReference type="Pfam" id="PF22600"/>
    </source>
</evidence>
<dbReference type="InterPro" id="IPR054708">
    <property type="entry name" value="MTPAP-like_central"/>
</dbReference>
<feature type="compositionally biased region" description="Basic and acidic residues" evidence="9">
    <location>
        <begin position="202"/>
        <end position="211"/>
    </location>
</feature>
<dbReference type="GO" id="GO:0031123">
    <property type="term" value="P:RNA 3'-end processing"/>
    <property type="evidence" value="ECO:0000318"/>
    <property type="project" value="GO_Central"/>
</dbReference>
<keyword evidence="6" id="KW-0479">Metal-binding</keyword>
<dbReference type="GO" id="GO:0005737">
    <property type="term" value="C:cytoplasm"/>
    <property type="evidence" value="ECO:0007669"/>
    <property type="project" value="UniProtKB-SubCell"/>
</dbReference>
<dbReference type="OMA" id="HYSNDWI"/>
<evidence type="ECO:0000256" key="6">
    <source>
        <dbReference type="ARBA" id="ARBA00022723"/>
    </source>
</evidence>
<dbReference type="OrthoDB" id="2274644at2759"/>
<reference evidence="12" key="2">
    <citation type="submission" date="2021-01" db="UniProtKB">
        <authorList>
            <consortium name="EnsemblMetazoa"/>
        </authorList>
    </citation>
    <scope>IDENTIFICATION</scope>
</reference>
<evidence type="ECO:0000256" key="7">
    <source>
        <dbReference type="ARBA" id="ARBA00022842"/>
    </source>
</evidence>
<dbReference type="PANTHER" id="PTHR12271:SF40">
    <property type="entry name" value="POLY(A) RNA POLYMERASE GLD2"/>
    <property type="match status" value="1"/>
</dbReference>
<dbReference type="GO" id="GO:0046872">
    <property type="term" value="F:metal ion binding"/>
    <property type="evidence" value="ECO:0007669"/>
    <property type="project" value="UniProtKB-KW"/>
</dbReference>